<feature type="compositionally biased region" description="Basic and acidic residues" evidence="3">
    <location>
        <begin position="1"/>
        <end position="17"/>
    </location>
</feature>
<feature type="region of interest" description="Disordered" evidence="3">
    <location>
        <begin position="186"/>
        <end position="207"/>
    </location>
</feature>
<proteinExistence type="inferred from homology"/>
<dbReference type="PANTHER" id="PTHR36456">
    <property type="entry name" value="UPF0232 PROTEIN SCO3875"/>
    <property type="match status" value="1"/>
</dbReference>
<feature type="compositionally biased region" description="Basic and acidic residues" evidence="3">
    <location>
        <begin position="77"/>
        <end position="94"/>
    </location>
</feature>
<comment type="caution">
    <text evidence="4">The sequence shown here is derived from an EMBL/GenBank/DDBJ whole genome shotgun (WGS) entry which is preliminary data.</text>
</comment>
<dbReference type="Proteomes" id="UP000800981">
    <property type="component" value="Unassembled WGS sequence"/>
</dbReference>
<dbReference type="RefSeq" id="WP_166284698.1">
    <property type="nucleotide sequence ID" value="NZ_JAANNP010000115.1"/>
</dbReference>
<protein>
    <recommendedName>
        <fullName evidence="2">UPF0232 protein G9H71_20870</fullName>
    </recommendedName>
</protein>
<feature type="region of interest" description="Disordered" evidence="3">
    <location>
        <begin position="1"/>
        <end position="36"/>
    </location>
</feature>
<reference evidence="4 5" key="1">
    <citation type="submission" date="2020-03" db="EMBL/GenBank/DDBJ databases">
        <title>Two novel Motilibacter sp.</title>
        <authorList>
            <person name="Liu S."/>
        </authorList>
    </citation>
    <scope>NUCLEOTIDE SEQUENCE [LARGE SCALE GENOMIC DNA]</scope>
    <source>
        <strain evidence="4 5">E257</strain>
    </source>
</reference>
<dbReference type="EMBL" id="JAANNP010000115">
    <property type="protein sequence ID" value="NHC16243.1"/>
    <property type="molecule type" value="Genomic_DNA"/>
</dbReference>
<accession>A0ABX0GZ47</accession>
<evidence type="ECO:0000256" key="3">
    <source>
        <dbReference type="SAM" id="MobiDB-lite"/>
    </source>
</evidence>
<dbReference type="Pfam" id="PF05258">
    <property type="entry name" value="DciA"/>
    <property type="match status" value="1"/>
</dbReference>
<evidence type="ECO:0000256" key="2">
    <source>
        <dbReference type="HAMAP-Rule" id="MF_00630"/>
    </source>
</evidence>
<sequence>MTERQADPGRPSDDLPERAAGGVNGPGEAAAAQRRSGVDIAREALAAARLAARRNGERPTGARALGEPAGRGRRSYARGEELRSGPAPDDRDPQRVGSAVSRLLAERGWEVEAAVSGVLARWPELVGPEVAAHATPERFDDGVLVLRADSTAWATQLRLLVPALRARIDAELGRGVCRTISVQGPAAPSWRRGPLSVRGRGPRDTYG</sequence>
<dbReference type="InterPro" id="IPR007922">
    <property type="entry name" value="DciA-like"/>
</dbReference>
<feature type="region of interest" description="Disordered" evidence="3">
    <location>
        <begin position="51"/>
        <end position="97"/>
    </location>
</feature>
<evidence type="ECO:0000313" key="4">
    <source>
        <dbReference type="EMBL" id="NHC16243.1"/>
    </source>
</evidence>
<dbReference type="HAMAP" id="MF_00630">
    <property type="entry name" value="UPF0232"/>
    <property type="match status" value="1"/>
</dbReference>
<dbReference type="InterPro" id="IPR023007">
    <property type="entry name" value="UPF0232_actinobac"/>
</dbReference>
<comment type="similarity">
    <text evidence="1 2">Belongs to the UPF0232 family.</text>
</comment>
<keyword evidence="5" id="KW-1185">Reference proteome</keyword>
<name>A0ABX0GZ47_9ACTN</name>
<organism evidence="4 5">
    <name type="scientific">Motilibacter deserti</name>
    <dbReference type="NCBI Taxonomy" id="2714956"/>
    <lineage>
        <taxon>Bacteria</taxon>
        <taxon>Bacillati</taxon>
        <taxon>Actinomycetota</taxon>
        <taxon>Actinomycetes</taxon>
        <taxon>Motilibacterales</taxon>
        <taxon>Motilibacteraceae</taxon>
        <taxon>Motilibacter</taxon>
    </lineage>
</organism>
<gene>
    <name evidence="4" type="ORF">G9H71_20870</name>
</gene>
<evidence type="ECO:0000256" key="1">
    <source>
        <dbReference type="ARBA" id="ARBA00006200"/>
    </source>
</evidence>
<evidence type="ECO:0000313" key="5">
    <source>
        <dbReference type="Proteomes" id="UP000800981"/>
    </source>
</evidence>
<dbReference type="PANTHER" id="PTHR36456:SF1">
    <property type="entry name" value="UPF0232 PROTEIN SCO3875"/>
    <property type="match status" value="1"/>
</dbReference>